<dbReference type="Pfam" id="PF03330">
    <property type="entry name" value="DPBB_1"/>
    <property type="match status" value="1"/>
</dbReference>
<feature type="region of interest" description="Disordered" evidence="6">
    <location>
        <begin position="213"/>
        <end position="249"/>
    </location>
</feature>
<comment type="similarity">
    <text evidence="4 5">Belongs to the RlpA family.</text>
</comment>
<dbReference type="CDD" id="cd22268">
    <property type="entry name" value="DPBB_RlpA-like"/>
    <property type="match status" value="1"/>
</dbReference>
<dbReference type="InterPro" id="IPR007730">
    <property type="entry name" value="SPOR-like_dom"/>
</dbReference>
<dbReference type="EC" id="4.2.2.-" evidence="4"/>
<comment type="function">
    <text evidence="4">Lytic transglycosylase with a strong preference for naked glycan strands that lack stem peptides.</text>
</comment>
<dbReference type="NCBIfam" id="TIGR00413">
    <property type="entry name" value="rlpA"/>
    <property type="match status" value="1"/>
</dbReference>
<comment type="caution">
    <text evidence="8">The sequence shown here is derived from an EMBL/GenBank/DDBJ whole genome shotgun (WGS) entry which is preliminary data.</text>
</comment>
<feature type="domain" description="SPOR" evidence="7">
    <location>
        <begin position="251"/>
        <end position="330"/>
    </location>
</feature>
<organism evidence="8 9">
    <name type="scientific">Roseateles subflavus</name>
    <dbReference type="NCBI Taxonomy" id="3053353"/>
    <lineage>
        <taxon>Bacteria</taxon>
        <taxon>Pseudomonadati</taxon>
        <taxon>Pseudomonadota</taxon>
        <taxon>Betaproteobacteria</taxon>
        <taxon>Burkholderiales</taxon>
        <taxon>Sphaerotilaceae</taxon>
        <taxon>Roseateles</taxon>
    </lineage>
</organism>
<feature type="compositionally biased region" description="Low complexity" evidence="6">
    <location>
        <begin position="227"/>
        <end position="249"/>
    </location>
</feature>
<protein>
    <recommendedName>
        <fullName evidence="4">Endolytic peptidoglycan transglycosylase RlpA</fullName>
        <ecNumber evidence="4">4.2.2.-</ecNumber>
    </recommendedName>
</protein>
<evidence type="ECO:0000259" key="7">
    <source>
        <dbReference type="PROSITE" id="PS51724"/>
    </source>
</evidence>
<dbReference type="InterPro" id="IPR036908">
    <property type="entry name" value="RlpA-like_sf"/>
</dbReference>
<keyword evidence="1" id="KW-0732">Signal</keyword>
<evidence type="ECO:0000256" key="3">
    <source>
        <dbReference type="ARBA" id="ARBA00023316"/>
    </source>
</evidence>
<dbReference type="PROSITE" id="PS51724">
    <property type="entry name" value="SPOR"/>
    <property type="match status" value="1"/>
</dbReference>
<dbReference type="Gene3D" id="3.30.70.1070">
    <property type="entry name" value="Sporulation related repeat"/>
    <property type="match status" value="1"/>
</dbReference>
<dbReference type="HAMAP" id="MF_02071">
    <property type="entry name" value="RlpA"/>
    <property type="match status" value="1"/>
</dbReference>
<dbReference type="Pfam" id="PF05036">
    <property type="entry name" value="SPOR"/>
    <property type="match status" value="1"/>
</dbReference>
<dbReference type="Gene3D" id="2.40.40.10">
    <property type="entry name" value="RlpA-like domain"/>
    <property type="match status" value="1"/>
</dbReference>
<keyword evidence="3 4" id="KW-0961">Cell wall biogenesis/degradation</keyword>
<dbReference type="InterPro" id="IPR036680">
    <property type="entry name" value="SPOR-like_sf"/>
</dbReference>
<feature type="compositionally biased region" description="Pro residues" evidence="6">
    <location>
        <begin position="1"/>
        <end position="12"/>
    </location>
</feature>
<evidence type="ECO:0000256" key="5">
    <source>
        <dbReference type="RuleBase" id="RU003495"/>
    </source>
</evidence>
<dbReference type="InterPro" id="IPR009009">
    <property type="entry name" value="RlpA-like_DPBB"/>
</dbReference>
<dbReference type="SUPFAM" id="SSF110997">
    <property type="entry name" value="Sporulation related repeat"/>
    <property type="match status" value="1"/>
</dbReference>
<evidence type="ECO:0000256" key="2">
    <source>
        <dbReference type="ARBA" id="ARBA00023239"/>
    </source>
</evidence>
<evidence type="ECO:0000256" key="4">
    <source>
        <dbReference type="HAMAP-Rule" id="MF_02071"/>
    </source>
</evidence>
<dbReference type="Proteomes" id="UP001238603">
    <property type="component" value="Unassembled WGS sequence"/>
</dbReference>
<feature type="region of interest" description="Disordered" evidence="6">
    <location>
        <begin position="1"/>
        <end position="68"/>
    </location>
</feature>
<evidence type="ECO:0000256" key="6">
    <source>
        <dbReference type="SAM" id="MobiDB-lite"/>
    </source>
</evidence>
<dbReference type="InterPro" id="IPR034718">
    <property type="entry name" value="RlpA"/>
</dbReference>
<keyword evidence="2 4" id="KW-0456">Lyase</keyword>
<evidence type="ECO:0000313" key="8">
    <source>
        <dbReference type="EMBL" id="MDL5030291.1"/>
    </source>
</evidence>
<dbReference type="EMBL" id="JASVDS010000001">
    <property type="protein sequence ID" value="MDL5030291.1"/>
    <property type="molecule type" value="Genomic_DNA"/>
</dbReference>
<dbReference type="SUPFAM" id="SSF50685">
    <property type="entry name" value="Barwin-like endoglucanases"/>
    <property type="match status" value="1"/>
</dbReference>
<gene>
    <name evidence="4" type="primary">rlpA</name>
    <name evidence="8" type="ORF">QRD43_00120</name>
</gene>
<dbReference type="PANTHER" id="PTHR34183:SF1">
    <property type="entry name" value="ENDOLYTIC PEPTIDOGLYCAN TRANSGLYCOSYLASE RLPA"/>
    <property type="match status" value="1"/>
</dbReference>
<name>A0ABT7LBP8_9BURK</name>
<accession>A0ABT7LBP8</accession>
<keyword evidence="9" id="KW-1185">Reference proteome</keyword>
<dbReference type="InterPro" id="IPR012997">
    <property type="entry name" value="RplA"/>
</dbReference>
<reference evidence="8 9" key="1">
    <citation type="submission" date="2023-06" db="EMBL/GenBank/DDBJ databases">
        <title>Pelomonas sp. APW6 16S ribosomal RNA gene genome sequencing and assembly.</title>
        <authorList>
            <person name="Woo H."/>
        </authorList>
    </citation>
    <scope>NUCLEOTIDE SEQUENCE [LARGE SCALE GENOMIC DNA]</scope>
    <source>
        <strain evidence="8 9">APW6</strain>
    </source>
</reference>
<dbReference type="PANTHER" id="PTHR34183">
    <property type="entry name" value="ENDOLYTIC PEPTIDOGLYCAN TRANSGLYCOSYLASE RLPA"/>
    <property type="match status" value="1"/>
</dbReference>
<proteinExistence type="inferred from homology"/>
<evidence type="ECO:0000256" key="1">
    <source>
        <dbReference type="ARBA" id="ARBA00022729"/>
    </source>
</evidence>
<evidence type="ECO:0000313" key="9">
    <source>
        <dbReference type="Proteomes" id="UP001238603"/>
    </source>
</evidence>
<sequence length="331" mass="35278">MPSPGPGVPRAPAPGADRDGPQAQVPPNLGQVPDAEPRLEPIRKGGPNKPYEVAGQRYEPLTDDSPLTERGLASWYGRKFHGRPTSSGELYNMYAMTAAHATMPIPSYARVRNPANGREVIVRINDRGPFHPGRIVDLSYTAALKLDVLRGVTPVEVERITYDDIRTGAWQRRDDATRLAQARDGRAAAPAAPVAPVAPAPAAAALPPVVQGGAGLPQDLTPPPAPRAAIDPPLAQTGAAPGIPDGGAAPKAASKGFWVQLGAFSRMDGAEAFRQKLSQELDWMAPLLAIFKEAQIHRLQAGPYASREDARSAAERMRQALALTPVIVERR</sequence>